<sequence length="226" mass="26116">MRKRHGSGFKAKVALAAMKGQETSAELSSRYGVHGAQIVRWKKELEEGAASIFAGEHDRAAKESEKLRDELYKQIGQLKVELDWAKKKLALTTEQKRQAMEYGNEKVSVSRQCELLGLPRSTLYYRPRGPSAEDLELMRLLDEQFTKTPFYGSRRMTAWLIREGRQVSRKRVVRLMRDMGLQALYPGPRLSKPGKGHEIYPYLLRDRRITRADEVWSADITYIRLT</sequence>
<dbReference type="PANTHER" id="PTHR46889">
    <property type="entry name" value="TRANSPOSASE INSF FOR INSERTION SEQUENCE IS3B-RELATED"/>
    <property type="match status" value="1"/>
</dbReference>
<protein>
    <recommendedName>
        <fullName evidence="1">HTH-like domain-containing protein</fullName>
    </recommendedName>
</protein>
<evidence type="ECO:0000313" key="2">
    <source>
        <dbReference type="EMBL" id="GAH56839.1"/>
    </source>
</evidence>
<reference evidence="2" key="1">
    <citation type="journal article" date="2014" name="Front. Microbiol.">
        <title>High frequency of phylogenetically diverse reductive dehalogenase-homologous genes in deep subseafloor sedimentary metagenomes.</title>
        <authorList>
            <person name="Kawai M."/>
            <person name="Futagami T."/>
            <person name="Toyoda A."/>
            <person name="Takaki Y."/>
            <person name="Nishi S."/>
            <person name="Hori S."/>
            <person name="Arai W."/>
            <person name="Tsubouchi T."/>
            <person name="Morono Y."/>
            <person name="Uchiyama I."/>
            <person name="Ito T."/>
            <person name="Fujiyama A."/>
            <person name="Inagaki F."/>
            <person name="Takami H."/>
        </authorList>
    </citation>
    <scope>NUCLEOTIDE SEQUENCE</scope>
    <source>
        <strain evidence="2">Expedition CK06-06</strain>
    </source>
</reference>
<dbReference type="SUPFAM" id="SSF46689">
    <property type="entry name" value="Homeodomain-like"/>
    <property type="match status" value="1"/>
</dbReference>
<dbReference type="InterPro" id="IPR025948">
    <property type="entry name" value="HTH-like_dom"/>
</dbReference>
<feature type="non-terminal residue" evidence="2">
    <location>
        <position position="226"/>
    </location>
</feature>
<dbReference type="Pfam" id="PF13276">
    <property type="entry name" value="HTH_21"/>
    <property type="match status" value="1"/>
</dbReference>
<dbReference type="InterPro" id="IPR009057">
    <property type="entry name" value="Homeodomain-like_sf"/>
</dbReference>
<gene>
    <name evidence="2" type="ORF">S03H2_40463</name>
</gene>
<dbReference type="PANTHER" id="PTHR46889:SF4">
    <property type="entry name" value="TRANSPOSASE INSO FOR INSERTION SEQUENCE ELEMENT IS911B-RELATED"/>
    <property type="match status" value="1"/>
</dbReference>
<dbReference type="EMBL" id="BARU01025088">
    <property type="protein sequence ID" value="GAH56839.1"/>
    <property type="molecule type" value="Genomic_DNA"/>
</dbReference>
<accession>X1HSL3</accession>
<name>X1HSL3_9ZZZZ</name>
<comment type="caution">
    <text evidence="2">The sequence shown here is derived from an EMBL/GenBank/DDBJ whole genome shotgun (WGS) entry which is preliminary data.</text>
</comment>
<dbReference type="AlphaFoldDB" id="X1HSL3"/>
<feature type="domain" description="HTH-like" evidence="1">
    <location>
        <begin position="134"/>
        <end position="188"/>
    </location>
</feature>
<organism evidence="2">
    <name type="scientific">marine sediment metagenome</name>
    <dbReference type="NCBI Taxonomy" id="412755"/>
    <lineage>
        <taxon>unclassified sequences</taxon>
        <taxon>metagenomes</taxon>
        <taxon>ecological metagenomes</taxon>
    </lineage>
</organism>
<proteinExistence type="predicted"/>
<dbReference type="InterPro" id="IPR050900">
    <property type="entry name" value="Transposase_IS3/IS150/IS904"/>
</dbReference>
<evidence type="ECO:0000259" key="1">
    <source>
        <dbReference type="Pfam" id="PF13276"/>
    </source>
</evidence>